<name>A0A218VY89_PUNGR</name>
<proteinExistence type="predicted"/>
<evidence type="ECO:0000313" key="1">
    <source>
        <dbReference type="EMBL" id="OWM65514.1"/>
    </source>
</evidence>
<dbReference type="Proteomes" id="UP000197138">
    <property type="component" value="Unassembled WGS sequence"/>
</dbReference>
<reference evidence="2" key="1">
    <citation type="journal article" date="2017" name="Plant J.">
        <title>The pomegranate (Punica granatum L.) genome and the genomics of punicalagin biosynthesis.</title>
        <authorList>
            <person name="Qin G."/>
            <person name="Xu C."/>
            <person name="Ming R."/>
            <person name="Tang H."/>
            <person name="Guyot R."/>
            <person name="Kramer E.M."/>
            <person name="Hu Y."/>
            <person name="Yi X."/>
            <person name="Qi Y."/>
            <person name="Xu X."/>
            <person name="Gao Z."/>
            <person name="Pan H."/>
            <person name="Jian J."/>
            <person name="Tian Y."/>
            <person name="Yue Z."/>
            <person name="Xu Y."/>
        </authorList>
    </citation>
    <scope>NUCLEOTIDE SEQUENCE [LARGE SCALE GENOMIC DNA]</scope>
    <source>
        <strain evidence="2">cv. Dabenzi</strain>
    </source>
</reference>
<comment type="caution">
    <text evidence="1">The sequence shown here is derived from an EMBL/GenBank/DDBJ whole genome shotgun (WGS) entry which is preliminary data.</text>
</comment>
<dbReference type="EMBL" id="MTKT01005615">
    <property type="protein sequence ID" value="OWM65514.1"/>
    <property type="molecule type" value="Genomic_DNA"/>
</dbReference>
<organism evidence="1 2">
    <name type="scientific">Punica granatum</name>
    <name type="common">Pomegranate</name>
    <dbReference type="NCBI Taxonomy" id="22663"/>
    <lineage>
        <taxon>Eukaryota</taxon>
        <taxon>Viridiplantae</taxon>
        <taxon>Streptophyta</taxon>
        <taxon>Embryophyta</taxon>
        <taxon>Tracheophyta</taxon>
        <taxon>Spermatophyta</taxon>
        <taxon>Magnoliopsida</taxon>
        <taxon>eudicotyledons</taxon>
        <taxon>Gunneridae</taxon>
        <taxon>Pentapetalae</taxon>
        <taxon>rosids</taxon>
        <taxon>malvids</taxon>
        <taxon>Myrtales</taxon>
        <taxon>Lythraceae</taxon>
        <taxon>Punica</taxon>
    </lineage>
</organism>
<dbReference type="AlphaFoldDB" id="A0A218VY89"/>
<protein>
    <submittedName>
        <fullName evidence="1">Uncharacterized protein</fullName>
    </submittedName>
</protein>
<accession>A0A218VY89</accession>
<sequence>MMEISQRRKRSHPLVCAADELEKTIDCEGMSAAPSREWKEVRTAVTTIQGGEGRKRMAAAGLEEEALSNDMQFL</sequence>
<gene>
    <name evidence="1" type="ORF">CDL15_Pgr009104</name>
</gene>
<evidence type="ECO:0000313" key="2">
    <source>
        <dbReference type="Proteomes" id="UP000197138"/>
    </source>
</evidence>